<name>A0A6S6WQ68_9PLEO</name>
<gene>
    <name evidence="2" type="ORF">PTTW11_10647</name>
</gene>
<proteinExistence type="predicted"/>
<evidence type="ECO:0000256" key="1">
    <source>
        <dbReference type="SAM" id="MobiDB-lite"/>
    </source>
</evidence>
<protein>
    <submittedName>
        <fullName evidence="2">Uncharacterized protein</fullName>
    </submittedName>
</protein>
<organism evidence="2 3">
    <name type="scientific">Pyrenophora teres f. teres</name>
    <dbReference type="NCBI Taxonomy" id="97479"/>
    <lineage>
        <taxon>Eukaryota</taxon>
        <taxon>Fungi</taxon>
        <taxon>Dikarya</taxon>
        <taxon>Ascomycota</taxon>
        <taxon>Pezizomycotina</taxon>
        <taxon>Dothideomycetes</taxon>
        <taxon>Pleosporomycetidae</taxon>
        <taxon>Pleosporales</taxon>
        <taxon>Pleosporineae</taxon>
        <taxon>Pleosporaceae</taxon>
        <taxon>Pyrenophora</taxon>
    </lineage>
</organism>
<feature type="region of interest" description="Disordered" evidence="1">
    <location>
        <begin position="245"/>
        <end position="288"/>
    </location>
</feature>
<feature type="region of interest" description="Disordered" evidence="1">
    <location>
        <begin position="1"/>
        <end position="78"/>
    </location>
</feature>
<feature type="compositionally biased region" description="Polar residues" evidence="1">
    <location>
        <begin position="66"/>
        <end position="78"/>
    </location>
</feature>
<dbReference type="AlphaFoldDB" id="A0A6S6WQ68"/>
<dbReference type="EMBL" id="HG992987">
    <property type="protein sequence ID" value="CAE7215084.1"/>
    <property type="molecule type" value="Genomic_DNA"/>
</dbReference>
<feature type="region of interest" description="Disordered" evidence="1">
    <location>
        <begin position="175"/>
        <end position="215"/>
    </location>
</feature>
<reference evidence="2" key="1">
    <citation type="submission" date="2021-02" db="EMBL/GenBank/DDBJ databases">
        <authorList>
            <person name="Syme A R."/>
            <person name="Syme A R."/>
            <person name="Moolhuijzen P."/>
        </authorList>
    </citation>
    <scope>NUCLEOTIDE SEQUENCE</scope>
    <source>
        <strain evidence="2">W1-1</strain>
    </source>
</reference>
<feature type="compositionally biased region" description="Polar residues" evidence="1">
    <location>
        <begin position="31"/>
        <end position="53"/>
    </location>
</feature>
<feature type="compositionally biased region" description="Polar residues" evidence="1">
    <location>
        <begin position="337"/>
        <end position="359"/>
    </location>
</feature>
<feature type="compositionally biased region" description="Polar residues" evidence="1">
    <location>
        <begin position="251"/>
        <end position="284"/>
    </location>
</feature>
<evidence type="ECO:0000313" key="2">
    <source>
        <dbReference type="EMBL" id="CAE7215084.1"/>
    </source>
</evidence>
<evidence type="ECO:0000313" key="3">
    <source>
        <dbReference type="Proteomes" id="UP000472372"/>
    </source>
</evidence>
<dbReference type="Proteomes" id="UP000472372">
    <property type="component" value="Chromosome 11"/>
</dbReference>
<feature type="region of interest" description="Disordered" evidence="1">
    <location>
        <begin position="104"/>
        <end position="138"/>
    </location>
</feature>
<sequence length="649" mass="72476">MSPNLTMPTSRLEKGQRTSPPALSDIAESAGLNTPRNQRAPSLSKLNPNNVDDTPTPYKITKTLHGKSTTGSFTNTPQAPVLIRSPGLDTFRRKAAEVFFNDGEDEKDPFIGPTISRKSIDSTDLAGDQAAPTQNSIKDQIRSPSSTFRLSVPRSRETFPLRPYPVPNYDTFSMSSRRLRGSPSSSSEAWNRTAEKEVVTPTGSPGNRSKGPPLSTIKLNTKNLYDELGYSSRGFWEQSGDEFVEMEGTPRQPSDTRFSSAHRNTSSENVGSPISSLQHLSRTPTKQREQEHLVAHLQALELSPCETIRKSATSKFKSSLTSSACPSPLRSVEHSPTKQMGSWLSKTSDPAPSEAVQPNTSMWDADDEEFDRWPGQETLDRVGQDYTTRGRQMRGLRSTSNSAPAACDTNFTVQKHEDVKHELLDRHSGNPYGMDAHDSVMSRFFATNVPDLPASNPPRHMHIIAHDAYLGSADAIVRCAMPRLCDAVATVLYLTNPKCLKEFLDPNVKVFEWRRSGNRIMIRREGDQVIVGTYANFGTNYVWTYFVRSNISNKGLWTETYASVSVVVTPVSRVGVMFDQVESELSSLGIEPTDLNYALFMGRDLAYFLLSREPWRYHVFRQWVVEWEADGVVTEAVEFEREMLRQVTG</sequence>
<accession>A0A6S6WQ68</accession>
<feature type="compositionally biased region" description="Low complexity" evidence="1">
    <location>
        <begin position="175"/>
        <end position="187"/>
    </location>
</feature>
<feature type="region of interest" description="Disordered" evidence="1">
    <location>
        <begin position="317"/>
        <end position="359"/>
    </location>
</feature>